<evidence type="ECO:0000313" key="8">
    <source>
        <dbReference type="Proteomes" id="UP000265427"/>
    </source>
</evidence>
<dbReference type="EMBL" id="QUTA01012649">
    <property type="protein sequence ID" value="RHX97555.1"/>
    <property type="molecule type" value="Genomic_DNA"/>
</dbReference>
<evidence type="ECO:0000313" key="12">
    <source>
        <dbReference type="Proteomes" id="UP000266643"/>
    </source>
</evidence>
<evidence type="ECO:0000313" key="7">
    <source>
        <dbReference type="EMBL" id="RHZ01529.1"/>
    </source>
</evidence>
<evidence type="ECO:0000313" key="4">
    <source>
        <dbReference type="EMBL" id="RHY74309.1"/>
    </source>
</evidence>
<accession>A0A397APX8</accession>
<name>A0A397APX8_APHAT</name>
<sequence>MALGCLNDILHGTLSVATSLNRHALSKLQTFFASCSPLHNIAAKWGFFTALQLTDVSMELTFPNAMACLRFLWPHARCPLLEVPGWLAAVVADFRSLLSTQHTHMDASPSSCVNLLCAIETSLQRYMTQQATGSKAAIASVEPSIALTMQTIEKFRDAWQMWESSVCGLQQLVLSNRDVACRVELDHFVRPPRV</sequence>
<reference evidence="8 9" key="1">
    <citation type="submission" date="2018-08" db="EMBL/GenBank/DDBJ databases">
        <title>Aphanomyces genome sequencing and annotation.</title>
        <authorList>
            <person name="Minardi D."/>
            <person name="Oidtmann B."/>
            <person name="Van Der Giezen M."/>
            <person name="Studholme D.J."/>
        </authorList>
    </citation>
    <scope>NUCLEOTIDE SEQUENCE [LARGE SCALE GENOMIC DNA]</scope>
    <source>
        <strain evidence="7 10">197901</strain>
        <strain evidence="3 12">D2</strain>
        <strain evidence="6 14">FDL457</strain>
        <strain evidence="2 8">Kv</strain>
        <strain evidence="4 9">SA</strain>
        <strain evidence="5 13">Si</strain>
        <strain evidence="1 11">Yx</strain>
    </source>
</reference>
<comment type="caution">
    <text evidence="2">The sequence shown here is derived from an EMBL/GenBank/DDBJ whole genome shotgun (WGS) entry which is preliminary data.</text>
</comment>
<dbReference type="VEuPathDB" id="FungiDB:H257_15624"/>
<dbReference type="EMBL" id="QUTD01005473">
    <property type="protein sequence ID" value="RHY61687.1"/>
    <property type="molecule type" value="Genomic_DNA"/>
</dbReference>
<dbReference type="EMBL" id="QUTC01002376">
    <property type="protein sequence ID" value="RHY74309.1"/>
    <property type="molecule type" value="Genomic_DNA"/>
</dbReference>
<protein>
    <submittedName>
        <fullName evidence="2">Uncharacterized protein</fullName>
    </submittedName>
</protein>
<dbReference type="Proteomes" id="UP000266239">
    <property type="component" value="Unassembled WGS sequence"/>
</dbReference>
<dbReference type="Proteomes" id="UP000266643">
    <property type="component" value="Unassembled WGS sequence"/>
</dbReference>
<dbReference type="Proteomes" id="UP000286510">
    <property type="component" value="Unassembled WGS sequence"/>
</dbReference>
<evidence type="ECO:0000313" key="11">
    <source>
        <dbReference type="Proteomes" id="UP000266239"/>
    </source>
</evidence>
<dbReference type="EMBL" id="QUTB01001960">
    <property type="protein sequence ID" value="RHY74375.1"/>
    <property type="molecule type" value="Genomic_DNA"/>
</dbReference>
<evidence type="ECO:0000313" key="14">
    <source>
        <dbReference type="Proteomes" id="UP000286510"/>
    </source>
</evidence>
<evidence type="ECO:0000313" key="3">
    <source>
        <dbReference type="EMBL" id="RHY61687.1"/>
    </source>
</evidence>
<evidence type="ECO:0000313" key="1">
    <source>
        <dbReference type="EMBL" id="RHX97555.1"/>
    </source>
</evidence>
<evidence type="ECO:0000313" key="13">
    <source>
        <dbReference type="Proteomes" id="UP000283543"/>
    </source>
</evidence>
<evidence type="ECO:0000313" key="2">
    <source>
        <dbReference type="EMBL" id="RHY07677.1"/>
    </source>
</evidence>
<dbReference type="Proteomes" id="UP000265716">
    <property type="component" value="Unassembled WGS sequence"/>
</dbReference>
<dbReference type="EMBL" id="QUTE01014776">
    <property type="protein sequence ID" value="RHZ01529.1"/>
    <property type="molecule type" value="Genomic_DNA"/>
</dbReference>
<evidence type="ECO:0000313" key="5">
    <source>
        <dbReference type="EMBL" id="RHY74375.1"/>
    </source>
</evidence>
<dbReference type="AlphaFoldDB" id="A0A397APX8"/>
<evidence type="ECO:0000313" key="9">
    <source>
        <dbReference type="Proteomes" id="UP000265716"/>
    </source>
</evidence>
<gene>
    <name evidence="1" type="ORF">DYB25_000251</name>
    <name evidence="6" type="ORF">DYB26_000087</name>
    <name evidence="3" type="ORF">DYB30_000488</name>
    <name evidence="7" type="ORF">DYB31_000077</name>
    <name evidence="5" type="ORF">DYB34_000096</name>
    <name evidence="2" type="ORF">DYB36_000861</name>
    <name evidence="4" type="ORF">DYB38_000011</name>
</gene>
<organism evidence="2 8">
    <name type="scientific">Aphanomyces astaci</name>
    <name type="common">Crayfish plague agent</name>
    <dbReference type="NCBI Taxonomy" id="112090"/>
    <lineage>
        <taxon>Eukaryota</taxon>
        <taxon>Sar</taxon>
        <taxon>Stramenopiles</taxon>
        <taxon>Oomycota</taxon>
        <taxon>Saprolegniomycetes</taxon>
        <taxon>Saprolegniales</taxon>
        <taxon>Verrucalvaceae</taxon>
        <taxon>Aphanomyces</taxon>
    </lineage>
</organism>
<evidence type="ECO:0000313" key="10">
    <source>
        <dbReference type="Proteomes" id="UP000266196"/>
    </source>
</evidence>
<dbReference type="Proteomes" id="UP000265427">
    <property type="component" value="Unassembled WGS sequence"/>
</dbReference>
<proteinExistence type="predicted"/>
<evidence type="ECO:0000313" key="6">
    <source>
        <dbReference type="EMBL" id="RHY83622.1"/>
    </source>
</evidence>
<dbReference type="Proteomes" id="UP000266196">
    <property type="component" value="Unassembled WGS sequence"/>
</dbReference>
<dbReference type="Proteomes" id="UP000283543">
    <property type="component" value="Unassembled WGS sequence"/>
</dbReference>
<dbReference type="EMBL" id="QUSZ01005922">
    <property type="protein sequence ID" value="RHY07677.1"/>
    <property type="molecule type" value="Genomic_DNA"/>
</dbReference>
<dbReference type="EMBL" id="QUTF01025405">
    <property type="protein sequence ID" value="RHY83622.1"/>
    <property type="molecule type" value="Genomic_DNA"/>
</dbReference>